<dbReference type="Gene3D" id="3.40.50.300">
    <property type="entry name" value="P-loop containing nucleotide triphosphate hydrolases"/>
    <property type="match status" value="1"/>
</dbReference>
<dbReference type="EMBL" id="SNRY01003502">
    <property type="protein sequence ID" value="KAA6320737.1"/>
    <property type="molecule type" value="Genomic_DNA"/>
</dbReference>
<name>A0A5J4QG26_9ZZZZ</name>
<comment type="caution">
    <text evidence="2">The sequence shown here is derived from an EMBL/GenBank/DDBJ whole genome shotgun (WGS) entry which is preliminary data.</text>
</comment>
<dbReference type="AlphaFoldDB" id="A0A5J4QG26"/>
<accession>A0A5J4QG26</accession>
<gene>
    <name evidence="2" type="ORF">EZS27_029531</name>
</gene>
<protein>
    <recommendedName>
        <fullName evidence="1">NrS-1 polymerase-like helicase domain-containing protein</fullName>
    </recommendedName>
</protein>
<proteinExistence type="predicted"/>
<dbReference type="InterPro" id="IPR027417">
    <property type="entry name" value="P-loop_NTPase"/>
</dbReference>
<dbReference type="InterPro" id="IPR045455">
    <property type="entry name" value="NrS-1_pol-like_helicase"/>
</dbReference>
<sequence>MKEKETEKDSGQYIRVATTLYKIVRRPLMSGDFIEERRVWNYETLRQDHSKDLISQIRKYDGFCSAPDHIDYKRTIGTFLNQYEPVPCQPAPGDCPLTLGFIRHIFGEQMEMGLDYLQLLYLKPLAKLPIILLVSTERNTGKTTFLNFLKAIFAGNMSFNTNEDFHSQFNSDWANKLIVGVDEALLDRREDSERIKNLSTALSYKAEAKGKDRQEVEFFAKFVLCSNNETCPIIVEKGETRYWVRKIHPIGNKDTEMLDNLKTEIPQFLNLIKNRTLSTKKESRMWFRHDLLVTDALRRIITHNRGKVENEMLVIISELMQIQGTEEYLFSLNDMFDMVRRNAISTDQAKSEKYCRINGGFNLNRQPITLRTYSAVTAKYYPSPVKQQGYTASHKGS</sequence>
<organism evidence="2">
    <name type="scientific">termite gut metagenome</name>
    <dbReference type="NCBI Taxonomy" id="433724"/>
    <lineage>
        <taxon>unclassified sequences</taxon>
        <taxon>metagenomes</taxon>
        <taxon>organismal metagenomes</taxon>
    </lineage>
</organism>
<reference evidence="2" key="1">
    <citation type="submission" date="2019-03" db="EMBL/GenBank/DDBJ databases">
        <title>Single cell metagenomics reveals metabolic interactions within the superorganism composed of flagellate Streblomastix strix and complex community of Bacteroidetes bacteria on its surface.</title>
        <authorList>
            <person name="Treitli S.C."/>
            <person name="Kolisko M."/>
            <person name="Husnik F."/>
            <person name="Keeling P."/>
            <person name="Hampl V."/>
        </authorList>
    </citation>
    <scope>NUCLEOTIDE SEQUENCE</scope>
    <source>
        <strain evidence="2">STM</strain>
    </source>
</reference>
<evidence type="ECO:0000259" key="1">
    <source>
        <dbReference type="Pfam" id="PF19263"/>
    </source>
</evidence>
<feature type="domain" description="NrS-1 polymerase-like helicase" evidence="1">
    <location>
        <begin position="133"/>
        <end position="232"/>
    </location>
</feature>
<dbReference type="Pfam" id="PF19263">
    <property type="entry name" value="DUF5906"/>
    <property type="match status" value="1"/>
</dbReference>
<evidence type="ECO:0000313" key="2">
    <source>
        <dbReference type="EMBL" id="KAA6320737.1"/>
    </source>
</evidence>